<accession>A0A1Y2B6E8</accession>
<protein>
    <submittedName>
        <fullName evidence="1">Uncharacterized protein</fullName>
    </submittedName>
</protein>
<dbReference type="AlphaFoldDB" id="A0A1Y2B6E8"/>
<sequence>MVEDNSEIINFVAVKRAMIEGYYQIWSMNMGPLLEEKELDINIHEKRIKIVSVPEDRMNDNNKIRGTTDMYYRENIKKTHSTSDDSEIEETDQIKDVIQQQLSDIIKVKITKQPLVKSNMLMKSPTTLLKKCSTQIQSISKTV</sequence>
<evidence type="ECO:0000313" key="2">
    <source>
        <dbReference type="Proteomes" id="UP000193920"/>
    </source>
</evidence>
<dbReference type="EMBL" id="MCOG01000174">
    <property type="protein sequence ID" value="ORY30418.1"/>
    <property type="molecule type" value="Genomic_DNA"/>
</dbReference>
<evidence type="ECO:0000313" key="1">
    <source>
        <dbReference type="EMBL" id="ORY30418.1"/>
    </source>
</evidence>
<proteinExistence type="predicted"/>
<keyword evidence="2" id="KW-1185">Reference proteome</keyword>
<reference evidence="1 2" key="1">
    <citation type="submission" date="2016-08" db="EMBL/GenBank/DDBJ databases">
        <title>A Parts List for Fungal Cellulosomes Revealed by Comparative Genomics.</title>
        <authorList>
            <consortium name="DOE Joint Genome Institute"/>
            <person name="Haitjema C.H."/>
            <person name="Gilmore S.P."/>
            <person name="Henske J.K."/>
            <person name="Solomon K.V."/>
            <person name="De Groot R."/>
            <person name="Kuo A."/>
            <person name="Mondo S.J."/>
            <person name="Salamov A.A."/>
            <person name="Labutti K."/>
            <person name="Zhao Z."/>
            <person name="Chiniquy J."/>
            <person name="Barry K."/>
            <person name="Brewer H.M."/>
            <person name="Purvine S.O."/>
            <person name="Wright A.T."/>
            <person name="Boxma B."/>
            <person name="Van Alen T."/>
            <person name="Hackstein J.H."/>
            <person name="Baker S.E."/>
            <person name="Grigoriev I.V."/>
            <person name="O'Malley M.A."/>
        </authorList>
    </citation>
    <scope>NUCLEOTIDE SEQUENCE [LARGE SCALE GENOMIC DNA]</scope>
    <source>
        <strain evidence="1 2">G1</strain>
    </source>
</reference>
<organism evidence="1 2">
    <name type="scientific">Neocallimastix californiae</name>
    <dbReference type="NCBI Taxonomy" id="1754190"/>
    <lineage>
        <taxon>Eukaryota</taxon>
        <taxon>Fungi</taxon>
        <taxon>Fungi incertae sedis</taxon>
        <taxon>Chytridiomycota</taxon>
        <taxon>Chytridiomycota incertae sedis</taxon>
        <taxon>Neocallimastigomycetes</taxon>
        <taxon>Neocallimastigales</taxon>
        <taxon>Neocallimastigaceae</taxon>
        <taxon>Neocallimastix</taxon>
    </lineage>
</organism>
<gene>
    <name evidence="1" type="ORF">LY90DRAFT_512645</name>
</gene>
<comment type="caution">
    <text evidence="1">The sequence shown here is derived from an EMBL/GenBank/DDBJ whole genome shotgun (WGS) entry which is preliminary data.</text>
</comment>
<dbReference type="Proteomes" id="UP000193920">
    <property type="component" value="Unassembled WGS sequence"/>
</dbReference>
<name>A0A1Y2B6E8_9FUNG</name>